<dbReference type="InterPro" id="IPR016039">
    <property type="entry name" value="Thiolase-like"/>
</dbReference>
<evidence type="ECO:0000256" key="1">
    <source>
        <dbReference type="ARBA" id="ARBA00022679"/>
    </source>
</evidence>
<dbReference type="Pfam" id="PF00109">
    <property type="entry name" value="ketoacyl-synt"/>
    <property type="match status" value="1"/>
</dbReference>
<dbReference type="EMBL" id="JAZDDG010000001">
    <property type="protein sequence ID" value="MEE1975028.1"/>
    <property type="molecule type" value="Genomic_DNA"/>
</dbReference>
<accession>A0ABU7IQ76</accession>
<gene>
    <name evidence="3" type="ORF">V1I91_03040</name>
</gene>
<dbReference type="PANTHER" id="PTHR11712:SF336">
    <property type="entry name" value="3-OXOACYL-[ACYL-CARRIER-PROTEIN] SYNTHASE, MITOCHONDRIAL"/>
    <property type="match status" value="1"/>
</dbReference>
<organism evidence="3 4">
    <name type="scientific">Maribacter cobaltidurans</name>
    <dbReference type="NCBI Taxonomy" id="1178778"/>
    <lineage>
        <taxon>Bacteria</taxon>
        <taxon>Pseudomonadati</taxon>
        <taxon>Bacteroidota</taxon>
        <taxon>Flavobacteriia</taxon>
        <taxon>Flavobacteriales</taxon>
        <taxon>Flavobacteriaceae</taxon>
        <taxon>Maribacter</taxon>
    </lineage>
</organism>
<dbReference type="PANTHER" id="PTHR11712">
    <property type="entry name" value="POLYKETIDE SYNTHASE-RELATED"/>
    <property type="match status" value="1"/>
</dbReference>
<feature type="domain" description="Beta-ketoacyl synthase-like N-terminal" evidence="2">
    <location>
        <begin position="47"/>
        <end position="219"/>
    </location>
</feature>
<protein>
    <submittedName>
        <fullName evidence="3">Beta-ketoacyl synthase N-terminal-like domain-containing protein</fullName>
    </submittedName>
</protein>
<evidence type="ECO:0000259" key="2">
    <source>
        <dbReference type="Pfam" id="PF00109"/>
    </source>
</evidence>
<dbReference type="Proteomes" id="UP001356308">
    <property type="component" value="Unassembled WGS sequence"/>
</dbReference>
<dbReference type="Gene3D" id="3.40.47.10">
    <property type="match status" value="1"/>
</dbReference>
<dbReference type="InterPro" id="IPR014030">
    <property type="entry name" value="Ketoacyl_synth_N"/>
</dbReference>
<dbReference type="SUPFAM" id="SSF53901">
    <property type="entry name" value="Thiolase-like"/>
    <property type="match status" value="1"/>
</dbReference>
<dbReference type="InterPro" id="IPR000794">
    <property type="entry name" value="Beta-ketoacyl_synthase"/>
</dbReference>
<sequence>MKKEVYINSIGSVSVQKTFDDSAFLEDIVTYNDNAIKVVDPNYKEFIPPAAARRMAKGIKMSAVSSQNAMKEAGLENVDAIIVGTGLGCLGDSEKFVRDILDNDEQYLTPTRFIQSSHNTVAGSIALDMGCKGYNFTYVHSNLSFESSLWDAKLQLATNEAENILVGAVDELVNHHVETHKFIDHIKKEAVPMEDVLNSGTKGIVFGEGSHFFVLSNKKQGSTYSRLIDMGIYNTLPEEKISETITSFLENNKISISDLDGVILGNNGDVEFDSIYKNLGTSLFEENPQLVYKHLSGEYDTASGFAFWLANKIFKTGKVPEILRWNNLPINNPKRLLIYNQYRGKNHSLVLLEKC</sequence>
<keyword evidence="1" id="KW-0808">Transferase</keyword>
<reference evidence="3 4" key="1">
    <citation type="submission" date="2024-01" db="EMBL/GenBank/DDBJ databases">
        <title>Maribacter spp. originated from different algae showed divergent polysaccharides utilization ability.</title>
        <authorList>
            <person name="Wang H."/>
            <person name="Wu Y."/>
        </authorList>
    </citation>
    <scope>NUCLEOTIDE SEQUENCE [LARGE SCALE GENOMIC DNA]</scope>
    <source>
        <strain evidence="3 4">PR1</strain>
    </source>
</reference>
<evidence type="ECO:0000313" key="3">
    <source>
        <dbReference type="EMBL" id="MEE1975028.1"/>
    </source>
</evidence>
<proteinExistence type="predicted"/>
<keyword evidence="4" id="KW-1185">Reference proteome</keyword>
<dbReference type="RefSeq" id="WP_272649849.1">
    <property type="nucleotide sequence ID" value="NZ_JAZDDG010000001.1"/>
</dbReference>
<evidence type="ECO:0000313" key="4">
    <source>
        <dbReference type="Proteomes" id="UP001356308"/>
    </source>
</evidence>
<comment type="caution">
    <text evidence="3">The sequence shown here is derived from an EMBL/GenBank/DDBJ whole genome shotgun (WGS) entry which is preliminary data.</text>
</comment>
<name>A0ABU7IQ76_9FLAO</name>